<dbReference type="PANTHER" id="PTHR46401:SF2">
    <property type="entry name" value="GLYCOSYLTRANSFERASE WBBK-RELATED"/>
    <property type="match status" value="1"/>
</dbReference>
<dbReference type="EMBL" id="JASCRZ010000001">
    <property type="protein sequence ID" value="MDI5894112.1"/>
    <property type="molecule type" value="Genomic_DNA"/>
</dbReference>
<dbReference type="SUPFAM" id="SSF53756">
    <property type="entry name" value="UDP-Glycosyltransferase/glycogen phosphorylase"/>
    <property type="match status" value="1"/>
</dbReference>
<evidence type="ECO:0000256" key="1">
    <source>
        <dbReference type="ARBA" id="ARBA00022679"/>
    </source>
</evidence>
<proteinExistence type="predicted"/>
<dbReference type="CDD" id="cd03794">
    <property type="entry name" value="GT4_WbuB-like"/>
    <property type="match status" value="1"/>
</dbReference>
<dbReference type="RefSeq" id="WP_282715444.1">
    <property type="nucleotide sequence ID" value="NZ_JASCRZ010000001.1"/>
</dbReference>
<keyword evidence="2" id="KW-0472">Membrane</keyword>
<sequence length="405" mass="46810">MNITIISNHYYPEDSGIGLYSTGMAEFLAQKHTVKVIGATPYYPQWKIYQEYDKKGLFSTEVINGVEIFRFKQFTPQIPTFKGRIFQMIHFFMGSFFNVLKIKKNDIVIVVMPFTISVILGWFIKIFRGGKLWIHVQDFEFDAAFETGISNKKGILSRVIFRMERFIFNRADFTSTISNGMLNKLETKSNAKKYFFPNWIDHSKINPDLAKPSSLFNASKFNILYSGNIGAKQDWEFFIDFVSACQEMKHVQIHLIGEGAKRKEVVESLKQFQNCKYYPPVRYEELNDVLCNTDLHLLFQKHTVIDSVMPSKILGMMASAKPSIVTGNEYSEVKYNLEISEGGFYFYQNNKLQEIMGILKNLMENPELSNIVGNKARKFVIEKYSIESVLSQFQKDIENGSVSNF</sequence>
<keyword evidence="2" id="KW-0812">Transmembrane</keyword>
<reference evidence="3 4" key="1">
    <citation type="submission" date="2023-04" db="EMBL/GenBank/DDBJ databases">
        <title>Two novel species of Flavobacterium.</title>
        <authorList>
            <person name="Liu Q."/>
            <person name="Xin Y.-H."/>
        </authorList>
    </citation>
    <scope>NUCLEOTIDE SEQUENCE [LARGE SCALE GENOMIC DNA]</scope>
    <source>
        <strain evidence="3 4">LB1P51</strain>
    </source>
</reference>
<keyword evidence="4" id="KW-1185">Reference proteome</keyword>
<dbReference type="Gene3D" id="3.40.50.2000">
    <property type="entry name" value="Glycogen Phosphorylase B"/>
    <property type="match status" value="2"/>
</dbReference>
<evidence type="ECO:0000313" key="3">
    <source>
        <dbReference type="EMBL" id="MDI5894112.1"/>
    </source>
</evidence>
<keyword evidence="1" id="KW-0808">Transferase</keyword>
<gene>
    <name evidence="3" type="ORF">QLS65_04360</name>
</gene>
<dbReference type="Proteomes" id="UP001243403">
    <property type="component" value="Unassembled WGS sequence"/>
</dbReference>
<feature type="transmembrane region" description="Helical" evidence="2">
    <location>
        <begin position="107"/>
        <end position="124"/>
    </location>
</feature>
<organism evidence="3 4">
    <name type="scientific">Flavobacterium algoritolerans</name>
    <dbReference type="NCBI Taxonomy" id="3041254"/>
    <lineage>
        <taxon>Bacteria</taxon>
        <taxon>Pseudomonadati</taxon>
        <taxon>Bacteroidota</taxon>
        <taxon>Flavobacteriia</taxon>
        <taxon>Flavobacteriales</taxon>
        <taxon>Flavobacteriaceae</taxon>
        <taxon>Flavobacterium</taxon>
    </lineage>
</organism>
<protein>
    <submittedName>
        <fullName evidence="3">Glycosyltransferase WbuB</fullName>
    </submittedName>
</protein>
<name>A0ABT6VAV8_9FLAO</name>
<accession>A0ABT6VAV8</accession>
<evidence type="ECO:0000256" key="2">
    <source>
        <dbReference type="SAM" id="Phobius"/>
    </source>
</evidence>
<keyword evidence="2" id="KW-1133">Transmembrane helix</keyword>
<dbReference type="PANTHER" id="PTHR46401">
    <property type="entry name" value="GLYCOSYLTRANSFERASE WBBK-RELATED"/>
    <property type="match status" value="1"/>
</dbReference>
<comment type="caution">
    <text evidence="3">The sequence shown here is derived from an EMBL/GenBank/DDBJ whole genome shotgun (WGS) entry which is preliminary data.</text>
</comment>
<evidence type="ECO:0000313" key="4">
    <source>
        <dbReference type="Proteomes" id="UP001243403"/>
    </source>
</evidence>